<dbReference type="CDD" id="cd01167">
    <property type="entry name" value="bac_FRK"/>
    <property type="match status" value="1"/>
</dbReference>
<dbReference type="SUPFAM" id="SSF53613">
    <property type="entry name" value="Ribokinase-like"/>
    <property type="match status" value="1"/>
</dbReference>
<keyword evidence="4 7" id="KW-0418">Kinase</keyword>
<evidence type="ECO:0000256" key="4">
    <source>
        <dbReference type="ARBA" id="ARBA00022777"/>
    </source>
</evidence>
<accession>A0ABW9HH19</accession>
<sequence>MVLPRAVVFGEALTDLVQGTPGQWKGYPGGAPWNVARALSRLGVSSAFAGAVSMDSLGDEIVSQSEAAALDMRFIQRVDRDPLVAIVPSSRPPRYFFAGDADLFFDPDLMPDGWINHAELCHFSCISLARQPLADRLVKIAQQAKEAGKRISYDPNWRNLMDSHYREQTFPTMTTLADMIKLSDEDLRQVYPGLTEHQAMDELRALNPQAQILFTRGEHGMVLHTPDSQLDQPAIAVKVEDTVGAGDACMAGWLAAELLGIADLRERLQFSAACASISCRHAGAHAPALADVEGLLQRLTLANPGDC</sequence>
<comment type="similarity">
    <text evidence="1">Belongs to the carbohydrate kinase PfkB family.</text>
</comment>
<evidence type="ECO:0000259" key="6">
    <source>
        <dbReference type="Pfam" id="PF00294"/>
    </source>
</evidence>
<protein>
    <submittedName>
        <fullName evidence="7">Carbohydrate kinase family protein</fullName>
        <ecNumber evidence="7">2.7.1.-</ecNumber>
    </submittedName>
</protein>
<organism evidence="7 8">
    <name type="scientific">Pseudomonas monachiensis</name>
    <dbReference type="NCBI Taxonomy" id="3060212"/>
    <lineage>
        <taxon>Bacteria</taxon>
        <taxon>Pseudomonadati</taxon>
        <taxon>Pseudomonadota</taxon>
        <taxon>Gammaproteobacteria</taxon>
        <taxon>Pseudomonadales</taxon>
        <taxon>Pseudomonadaceae</taxon>
        <taxon>Pseudomonas</taxon>
    </lineage>
</organism>
<dbReference type="EMBL" id="JBJVNW010000015">
    <property type="protein sequence ID" value="MFM9520253.1"/>
    <property type="molecule type" value="Genomic_DNA"/>
</dbReference>
<evidence type="ECO:0000256" key="3">
    <source>
        <dbReference type="ARBA" id="ARBA00022741"/>
    </source>
</evidence>
<evidence type="ECO:0000256" key="2">
    <source>
        <dbReference type="ARBA" id="ARBA00022679"/>
    </source>
</evidence>
<dbReference type="InterPro" id="IPR011611">
    <property type="entry name" value="PfkB_dom"/>
</dbReference>
<evidence type="ECO:0000256" key="1">
    <source>
        <dbReference type="ARBA" id="ARBA00010688"/>
    </source>
</evidence>
<dbReference type="PANTHER" id="PTHR43085:SF1">
    <property type="entry name" value="PSEUDOURIDINE KINASE-RELATED"/>
    <property type="match status" value="1"/>
</dbReference>
<gene>
    <name evidence="7" type="ORF">ACKKH4_23805</name>
</gene>
<keyword evidence="3" id="KW-0547">Nucleotide-binding</keyword>
<keyword evidence="5" id="KW-0067">ATP-binding</keyword>
<keyword evidence="2 7" id="KW-0808">Transferase</keyword>
<dbReference type="Pfam" id="PF00294">
    <property type="entry name" value="PfkB"/>
    <property type="match status" value="1"/>
</dbReference>
<keyword evidence="8" id="KW-1185">Reference proteome</keyword>
<dbReference type="EC" id="2.7.1.-" evidence="7"/>
<dbReference type="RefSeq" id="WP_223541192.1">
    <property type="nucleotide sequence ID" value="NZ_CP178857.1"/>
</dbReference>
<name>A0ABW9HH19_9PSED</name>
<evidence type="ECO:0000256" key="5">
    <source>
        <dbReference type="ARBA" id="ARBA00022840"/>
    </source>
</evidence>
<dbReference type="GO" id="GO:0016301">
    <property type="term" value="F:kinase activity"/>
    <property type="evidence" value="ECO:0007669"/>
    <property type="project" value="UniProtKB-KW"/>
</dbReference>
<comment type="caution">
    <text evidence="7">The sequence shown here is derived from an EMBL/GenBank/DDBJ whole genome shotgun (WGS) entry which is preliminary data.</text>
</comment>
<evidence type="ECO:0000313" key="8">
    <source>
        <dbReference type="Proteomes" id="UP001631987"/>
    </source>
</evidence>
<proteinExistence type="inferred from homology"/>
<dbReference type="PANTHER" id="PTHR43085">
    <property type="entry name" value="HEXOKINASE FAMILY MEMBER"/>
    <property type="match status" value="1"/>
</dbReference>
<dbReference type="InterPro" id="IPR029056">
    <property type="entry name" value="Ribokinase-like"/>
</dbReference>
<feature type="domain" description="Carbohydrate kinase PfkB" evidence="6">
    <location>
        <begin position="6"/>
        <end position="287"/>
    </location>
</feature>
<dbReference type="InterPro" id="IPR050306">
    <property type="entry name" value="PfkB_Carbo_kinase"/>
</dbReference>
<reference evidence="7 8" key="1">
    <citation type="submission" date="2024-12" db="EMBL/GenBank/DDBJ databases">
        <title>Pseudomonas species isolated from Lotus nodules promote plant growth.</title>
        <authorList>
            <person name="Yu Y.-H."/>
            <person name="Kurtenbach J."/>
            <person name="Crosbie D."/>
            <person name="Brachmann A."/>
            <person name="Marin M."/>
        </authorList>
    </citation>
    <scope>NUCLEOTIDE SEQUENCE [LARGE SCALE GENOMIC DNA]</scope>
    <source>
        <strain evidence="7 8">PLb12A</strain>
    </source>
</reference>
<evidence type="ECO:0000313" key="7">
    <source>
        <dbReference type="EMBL" id="MFM9520253.1"/>
    </source>
</evidence>
<dbReference type="Gene3D" id="3.40.1190.20">
    <property type="match status" value="1"/>
</dbReference>
<dbReference type="Proteomes" id="UP001631987">
    <property type="component" value="Unassembled WGS sequence"/>
</dbReference>